<name>X0UM59_9ZZZZ</name>
<proteinExistence type="predicted"/>
<reference evidence="1" key="1">
    <citation type="journal article" date="2014" name="Front. Microbiol.">
        <title>High frequency of phylogenetically diverse reductive dehalogenase-homologous genes in deep subseafloor sedimentary metagenomes.</title>
        <authorList>
            <person name="Kawai M."/>
            <person name="Futagami T."/>
            <person name="Toyoda A."/>
            <person name="Takaki Y."/>
            <person name="Nishi S."/>
            <person name="Hori S."/>
            <person name="Arai W."/>
            <person name="Tsubouchi T."/>
            <person name="Morono Y."/>
            <person name="Uchiyama I."/>
            <person name="Ito T."/>
            <person name="Fujiyama A."/>
            <person name="Inagaki F."/>
            <person name="Takami H."/>
        </authorList>
    </citation>
    <scope>NUCLEOTIDE SEQUENCE</scope>
    <source>
        <strain evidence="1">Expedition CK06-06</strain>
    </source>
</reference>
<dbReference type="EMBL" id="BARS01029015">
    <property type="protein sequence ID" value="GAG00377.1"/>
    <property type="molecule type" value="Genomic_DNA"/>
</dbReference>
<sequence length="107" mass="12132">MTTGSIPKYQWLVDRLEQEFPEDRVIPEVFQYGAGFSITVARGVERATYLIEGLTSSGGVEQLMHEDEYDESSLMIMRPGPPYKTNITGLPNSSDPERFVNDMIRDI</sequence>
<gene>
    <name evidence="1" type="ORF">S01H1_45410</name>
</gene>
<comment type="caution">
    <text evidence="1">The sequence shown here is derived from an EMBL/GenBank/DDBJ whole genome shotgun (WGS) entry which is preliminary data.</text>
</comment>
<organism evidence="1">
    <name type="scientific">marine sediment metagenome</name>
    <dbReference type="NCBI Taxonomy" id="412755"/>
    <lineage>
        <taxon>unclassified sequences</taxon>
        <taxon>metagenomes</taxon>
        <taxon>ecological metagenomes</taxon>
    </lineage>
</organism>
<feature type="non-terminal residue" evidence="1">
    <location>
        <position position="107"/>
    </location>
</feature>
<protein>
    <submittedName>
        <fullName evidence="1">Uncharacterized protein</fullName>
    </submittedName>
</protein>
<evidence type="ECO:0000313" key="1">
    <source>
        <dbReference type="EMBL" id="GAG00377.1"/>
    </source>
</evidence>
<accession>X0UM59</accession>
<dbReference type="AlphaFoldDB" id="X0UM59"/>